<dbReference type="Proteomes" id="UP000002191">
    <property type="component" value="Chromosome"/>
</dbReference>
<dbReference type="KEGG" id="das:Daes_0908"/>
<dbReference type="PANTHER" id="PTHR21666">
    <property type="entry name" value="PEPTIDASE-RELATED"/>
    <property type="match status" value="1"/>
</dbReference>
<sequence precursor="true">MRRIVLLIFLVAVLTLPMVPHTVPAQGFGLEDGDGVTLAMPGEARAAGDAQEQAQQGVAAATPGSALVLAAPGEAGVGQPFLVRLTSDLPLDSVSVYWLGKEVVPSISVWNDRHVALVMLGTDALNAKPGKEELSVIASIDGKENTLRRTIQLVPVAYERQELTLPEKMVTPPAEVLARIRAEGELTNVAKNTVSPTRMWQLPLERPVGGEVSSPYGAQRILNGKPKNPHRGLDFRSPMNNPVKSAADGVVILVGDHYYAGNSVYVDHGNGVVTLYFHLAKAEVKKGDTVQRGQIIGLSGMSGRSTGPHVHFSVSVLGRLVDPTPLLKFTVDEMLN</sequence>
<reference evidence="3 4" key="2">
    <citation type="journal article" date="2014" name="Genome Announc.">
        <title>Complete Genome Sequence of the Subsurface, Mesophilic Sulfate-Reducing Bacterium Desulfovibrio aespoeensis Aspo-2.</title>
        <authorList>
            <person name="Pedersen K."/>
            <person name="Bengtsson A."/>
            <person name="Edlund J."/>
            <person name="Rabe L."/>
            <person name="Hazen T."/>
            <person name="Chakraborty R."/>
            <person name="Goodwin L."/>
            <person name="Shapiro N."/>
        </authorList>
    </citation>
    <scope>NUCLEOTIDE SEQUENCE [LARGE SCALE GENOMIC DNA]</scope>
    <source>
        <strain evidence="4">ATCC 700646 / DSM 10631 / Aspo-2</strain>
    </source>
</reference>
<evidence type="ECO:0000256" key="1">
    <source>
        <dbReference type="SAM" id="SignalP"/>
    </source>
</evidence>
<dbReference type="InterPro" id="IPR050570">
    <property type="entry name" value="Cell_wall_metabolism_enzyme"/>
</dbReference>
<name>E6VRZ2_PSEA9</name>
<dbReference type="PANTHER" id="PTHR21666:SF285">
    <property type="entry name" value="M23 FAMILY METALLOPEPTIDASE"/>
    <property type="match status" value="1"/>
</dbReference>
<keyword evidence="1" id="KW-0732">Signal</keyword>
<dbReference type="HOGENOM" id="CLU_029425_5_1_7"/>
<evidence type="ECO:0000313" key="3">
    <source>
        <dbReference type="EMBL" id="ADU61925.1"/>
    </source>
</evidence>
<dbReference type="MEROPS" id="M23.014"/>
<dbReference type="SUPFAM" id="SSF51261">
    <property type="entry name" value="Duplicated hybrid motif"/>
    <property type="match status" value="1"/>
</dbReference>
<dbReference type="AlphaFoldDB" id="E6VRZ2"/>
<reference evidence="4" key="1">
    <citation type="submission" date="2010-12" db="EMBL/GenBank/DDBJ databases">
        <title>Complete sequence of Desulfovibrio aespoeensis Aspo-2.</title>
        <authorList>
            <consortium name="US DOE Joint Genome Institute"/>
            <person name="Lucas S."/>
            <person name="Copeland A."/>
            <person name="Lapidus A."/>
            <person name="Cheng J.-F."/>
            <person name="Goodwin L."/>
            <person name="Pitluck S."/>
            <person name="Chertkov O."/>
            <person name="Misra M."/>
            <person name="Detter J.C."/>
            <person name="Han C."/>
            <person name="Tapia R."/>
            <person name="Land M."/>
            <person name="Hauser L."/>
            <person name="Kyrpides N."/>
            <person name="Ivanova N."/>
            <person name="Ovchinnikova G."/>
            <person name="Pedersen K."/>
            <person name="Jagevall S."/>
            <person name="Hazen T."/>
            <person name="Woyke T."/>
        </authorList>
    </citation>
    <scope>NUCLEOTIDE SEQUENCE [LARGE SCALE GENOMIC DNA]</scope>
    <source>
        <strain evidence="4">ATCC 700646 / DSM 10631 / Aspo-2</strain>
    </source>
</reference>
<protein>
    <submittedName>
        <fullName evidence="3">Peptidase M23</fullName>
    </submittedName>
</protein>
<organism evidence="3 4">
    <name type="scientific">Pseudodesulfovibrio aespoeensis (strain ATCC 700646 / DSM 10631 / Aspo-2)</name>
    <name type="common">Desulfovibrio aespoeensis</name>
    <dbReference type="NCBI Taxonomy" id="643562"/>
    <lineage>
        <taxon>Bacteria</taxon>
        <taxon>Pseudomonadati</taxon>
        <taxon>Thermodesulfobacteriota</taxon>
        <taxon>Desulfovibrionia</taxon>
        <taxon>Desulfovibrionales</taxon>
        <taxon>Desulfovibrionaceae</taxon>
    </lineage>
</organism>
<feature type="chain" id="PRO_5003211034" evidence="1">
    <location>
        <begin position="26"/>
        <end position="336"/>
    </location>
</feature>
<dbReference type="RefSeq" id="WP_013513856.1">
    <property type="nucleotide sequence ID" value="NC_014844.1"/>
</dbReference>
<accession>E6VRZ2</accession>
<dbReference type="Pfam" id="PF01551">
    <property type="entry name" value="Peptidase_M23"/>
    <property type="match status" value="1"/>
</dbReference>
<dbReference type="InterPro" id="IPR016047">
    <property type="entry name" value="M23ase_b-sheet_dom"/>
</dbReference>
<proteinExistence type="predicted"/>
<dbReference type="CDD" id="cd12797">
    <property type="entry name" value="M23_peptidase"/>
    <property type="match status" value="1"/>
</dbReference>
<dbReference type="eggNOG" id="COG0739">
    <property type="taxonomic scope" value="Bacteria"/>
</dbReference>
<feature type="domain" description="M23ase beta-sheet core" evidence="2">
    <location>
        <begin position="229"/>
        <end position="323"/>
    </location>
</feature>
<evidence type="ECO:0000313" key="4">
    <source>
        <dbReference type="Proteomes" id="UP000002191"/>
    </source>
</evidence>
<dbReference type="GO" id="GO:0004222">
    <property type="term" value="F:metalloendopeptidase activity"/>
    <property type="evidence" value="ECO:0007669"/>
    <property type="project" value="TreeGrafter"/>
</dbReference>
<gene>
    <name evidence="3" type="ordered locus">Daes_0908</name>
</gene>
<keyword evidence="4" id="KW-1185">Reference proteome</keyword>
<dbReference type="InterPro" id="IPR011055">
    <property type="entry name" value="Dup_hybrid_motif"/>
</dbReference>
<dbReference type="OrthoDB" id="9815245at2"/>
<dbReference type="Gene3D" id="2.70.70.10">
    <property type="entry name" value="Glucose Permease (Domain IIA)"/>
    <property type="match status" value="1"/>
</dbReference>
<dbReference type="STRING" id="643562.Daes_0908"/>
<dbReference type="EMBL" id="CP002431">
    <property type="protein sequence ID" value="ADU61925.1"/>
    <property type="molecule type" value="Genomic_DNA"/>
</dbReference>
<feature type="signal peptide" evidence="1">
    <location>
        <begin position="1"/>
        <end position="25"/>
    </location>
</feature>
<evidence type="ECO:0000259" key="2">
    <source>
        <dbReference type="Pfam" id="PF01551"/>
    </source>
</evidence>